<feature type="transmembrane region" description="Helical" evidence="1">
    <location>
        <begin position="90"/>
        <end position="112"/>
    </location>
</feature>
<gene>
    <name evidence="3" type="ORF">BET03_05185</name>
</gene>
<evidence type="ECO:0000313" key="4">
    <source>
        <dbReference type="Proteomes" id="UP000284177"/>
    </source>
</evidence>
<evidence type="ECO:0000256" key="1">
    <source>
        <dbReference type="SAM" id="Phobius"/>
    </source>
</evidence>
<reference evidence="3 4" key="1">
    <citation type="submission" date="2016-08" db="EMBL/GenBank/DDBJ databases">
        <title>Novel Firmicutes and Novel Genomes.</title>
        <authorList>
            <person name="Poppleton D.I."/>
            <person name="Gribaldo S."/>
        </authorList>
    </citation>
    <scope>NUCLEOTIDE SEQUENCE [LARGE SCALE GENOMIC DNA]</scope>
    <source>
        <strain evidence="3 4">CTT3</strain>
    </source>
</reference>
<feature type="transmembrane region" description="Helical" evidence="1">
    <location>
        <begin position="63"/>
        <end position="81"/>
    </location>
</feature>
<evidence type="ECO:0000313" key="3">
    <source>
        <dbReference type="EMBL" id="RKD30123.1"/>
    </source>
</evidence>
<dbReference type="EMBL" id="MCIB01000036">
    <property type="protein sequence ID" value="RKD30123.1"/>
    <property type="molecule type" value="Genomic_DNA"/>
</dbReference>
<dbReference type="PANTHER" id="PTHR36834">
    <property type="entry name" value="MEMBRANE PROTEIN-RELATED"/>
    <property type="match status" value="1"/>
</dbReference>
<comment type="caution">
    <text evidence="3">The sequence shown here is derived from an EMBL/GenBank/DDBJ whole genome shotgun (WGS) entry which is preliminary data.</text>
</comment>
<keyword evidence="1" id="KW-1133">Transmembrane helix</keyword>
<dbReference type="InterPro" id="IPR006976">
    <property type="entry name" value="VanZ-like"/>
</dbReference>
<feature type="transmembrane region" description="Helical" evidence="1">
    <location>
        <begin position="118"/>
        <end position="135"/>
    </location>
</feature>
<protein>
    <recommendedName>
        <fullName evidence="2">VanZ-like domain-containing protein</fullName>
    </recommendedName>
</protein>
<keyword evidence="1" id="KW-0812">Transmembrane</keyword>
<feature type="transmembrane region" description="Helical" evidence="1">
    <location>
        <begin position="35"/>
        <end position="51"/>
    </location>
</feature>
<dbReference type="PANTHER" id="PTHR36834:SF1">
    <property type="entry name" value="INTEGRAL MEMBRANE PROTEIN"/>
    <property type="match status" value="1"/>
</dbReference>
<accession>A0A419SXY1</accession>
<keyword evidence="4" id="KW-1185">Reference proteome</keyword>
<proteinExistence type="predicted"/>
<dbReference type="InterPro" id="IPR053150">
    <property type="entry name" value="Teicoplanin_resist-assoc"/>
</dbReference>
<dbReference type="Proteomes" id="UP000284177">
    <property type="component" value="Unassembled WGS sequence"/>
</dbReference>
<evidence type="ECO:0000259" key="2">
    <source>
        <dbReference type="Pfam" id="PF04892"/>
    </source>
</evidence>
<name>A0A419SXY1_9FIRM</name>
<sequence>MYLLLLIKVIILKYPIKAIIEAIEQTNIENFKRRILYSNFIPMKTIFYYLISEDNIKISKLNIGANIIAFIPLGFILPFLIERLKKLSKIFIIAFIISLIFELIQLITGIGVFDVDDLILNVLGAILGFGIYNMIKSLIIRKLN</sequence>
<feature type="domain" description="VanZ-like" evidence="2">
    <location>
        <begin position="1"/>
        <end position="135"/>
    </location>
</feature>
<keyword evidence="1" id="KW-0472">Membrane</keyword>
<organism evidence="3 4">
    <name type="scientific">Thermohalobacter berrensis</name>
    <dbReference type="NCBI Taxonomy" id="99594"/>
    <lineage>
        <taxon>Bacteria</taxon>
        <taxon>Bacillati</taxon>
        <taxon>Bacillota</taxon>
        <taxon>Tissierellia</taxon>
        <taxon>Tissierellales</taxon>
        <taxon>Thermohalobacteraceae</taxon>
        <taxon>Thermohalobacter</taxon>
    </lineage>
</organism>
<dbReference type="Pfam" id="PF04892">
    <property type="entry name" value="VanZ"/>
    <property type="match status" value="1"/>
</dbReference>
<dbReference type="AlphaFoldDB" id="A0A419SXY1"/>